<protein>
    <recommendedName>
        <fullName evidence="10">FAD-binding domain-containing protein</fullName>
    </recommendedName>
</protein>
<feature type="transmembrane region" description="Helical" evidence="9">
    <location>
        <begin position="566"/>
        <end position="588"/>
    </location>
</feature>
<comment type="similarity">
    <text evidence="2">Belongs to the paxM FAD-dependent monooxygenase family.</text>
</comment>
<dbReference type="GO" id="GO:0016020">
    <property type="term" value="C:membrane"/>
    <property type="evidence" value="ECO:0007669"/>
    <property type="project" value="UniProtKB-SubCell"/>
</dbReference>
<evidence type="ECO:0000313" key="12">
    <source>
        <dbReference type="Proteomes" id="UP001149074"/>
    </source>
</evidence>
<dbReference type="PANTHER" id="PTHR47356">
    <property type="entry name" value="FAD-DEPENDENT MONOOXYGENASE ASQG-RELATED"/>
    <property type="match status" value="1"/>
</dbReference>
<dbReference type="EMBL" id="JAPQKI010000001">
    <property type="protein sequence ID" value="KAJ5112244.1"/>
    <property type="molecule type" value="Genomic_DNA"/>
</dbReference>
<dbReference type="AlphaFoldDB" id="A0A9W9KMH4"/>
<keyword evidence="12" id="KW-1185">Reference proteome</keyword>
<evidence type="ECO:0000256" key="3">
    <source>
        <dbReference type="ARBA" id="ARBA00022630"/>
    </source>
</evidence>
<feature type="transmembrane region" description="Helical" evidence="9">
    <location>
        <begin position="535"/>
        <end position="554"/>
    </location>
</feature>
<dbReference type="GeneID" id="81351772"/>
<dbReference type="PANTHER" id="PTHR47356:SF2">
    <property type="entry name" value="FAD-BINDING DOMAIN-CONTAINING PROTEIN-RELATED"/>
    <property type="match status" value="1"/>
</dbReference>
<feature type="transmembrane region" description="Helical" evidence="9">
    <location>
        <begin position="641"/>
        <end position="659"/>
    </location>
</feature>
<organism evidence="11 12">
    <name type="scientific">Penicillium argentinense</name>
    <dbReference type="NCBI Taxonomy" id="1131581"/>
    <lineage>
        <taxon>Eukaryota</taxon>
        <taxon>Fungi</taxon>
        <taxon>Dikarya</taxon>
        <taxon>Ascomycota</taxon>
        <taxon>Pezizomycotina</taxon>
        <taxon>Eurotiomycetes</taxon>
        <taxon>Eurotiomycetidae</taxon>
        <taxon>Eurotiales</taxon>
        <taxon>Aspergillaceae</taxon>
        <taxon>Penicillium</taxon>
    </lineage>
</organism>
<evidence type="ECO:0000256" key="6">
    <source>
        <dbReference type="ARBA" id="ARBA00022989"/>
    </source>
</evidence>
<comment type="caution">
    <text evidence="11">The sequence shown here is derived from an EMBL/GenBank/DDBJ whole genome shotgun (WGS) entry which is preliminary data.</text>
</comment>
<name>A0A9W9KMH4_9EURO</name>
<feature type="transmembrane region" description="Helical" evidence="9">
    <location>
        <begin position="608"/>
        <end position="629"/>
    </location>
</feature>
<sequence>MSPKGGNVKVLIAGGSIAGLSLALMLEQNGIDFLVLEAYPSIAPQVGASIGVLPNGLRILNQLGCYEDVIAAAEYPVEKVVFRDSRGERFWSFDNFGEQITERHTYPVVFLDRRMLIQILYDNIQQKDKILTSERVVSVTNNPDEAIVTTKSGKTYTGTFLVGADGIHSAVRQQMWENAQKVDPTWIDASEEDALPATYACIFGISRGVSGIEKGTLTSVFNEHFSYLVPSGPGDRTYWFLVRNMGKALHGSEIPRFTKDEEESLAREHWDDCITPNLRFSELYKNKISSVYTALPEYVYKRWYFQRVMTIGDAAHKFEPLTGQGGNNAIETAAALTNHLVAALDASSSKELSAAEITSIFEKTQHQREDRTRSLVKASHARQRLECMETPLLKFIANFIVPYVPKSMLTDRWVDTYSAAVSLNMLPIPVKKRTIPYYDELLRFPSSRSRFSSIVYILLAALSFLAYQLLFEAGRENGTFSQVREAVINSSIGESGLNLKPSYTGFLPIDRILKTLVAIFLPAVTSSNPEQPLQLIYFLSSMLPLIAVFTVEGYRRKNRWTAIASPSIWGILYQLRGIGCIAPIYFAFSMFTSRKSTFLLLPGREVSAARFILPALIVGYIVPTVLLFFPFNNPETRQGIIAFWQPAPVLVSCFTYVFAGIEEATKKASGCKKSTSENSISHLRTIYQTTGVIAACVHLSVVTGCLISGDLSLTRLFIPRDSFGQVGRLVDGVLIFFQNDFLLVTVASFLWSLVNISDLYRSGLSNVNWRTGVCALFAGFVFIGPGATVAALWFLREEAIGLRHWHSNRQ</sequence>
<gene>
    <name evidence="11" type="ORF">N7532_000289</name>
</gene>
<dbReference type="Proteomes" id="UP001149074">
    <property type="component" value="Unassembled WGS sequence"/>
</dbReference>
<evidence type="ECO:0000256" key="1">
    <source>
        <dbReference type="ARBA" id="ARBA00004370"/>
    </source>
</evidence>
<dbReference type="PRINTS" id="PR00420">
    <property type="entry name" value="RNGMNOXGNASE"/>
</dbReference>
<feature type="transmembrane region" description="Helical" evidence="9">
    <location>
        <begin position="451"/>
        <end position="470"/>
    </location>
</feature>
<dbReference type="Pfam" id="PF01494">
    <property type="entry name" value="FAD_binding_3"/>
    <property type="match status" value="1"/>
</dbReference>
<dbReference type="OrthoDB" id="10029326at2759"/>
<dbReference type="GO" id="GO:0004497">
    <property type="term" value="F:monooxygenase activity"/>
    <property type="evidence" value="ECO:0007669"/>
    <property type="project" value="InterPro"/>
</dbReference>
<keyword evidence="5" id="KW-0274">FAD</keyword>
<comment type="subcellular location">
    <subcellularLocation>
        <location evidence="1">Membrane</location>
    </subcellularLocation>
</comment>
<accession>A0A9W9KMH4</accession>
<evidence type="ECO:0000259" key="10">
    <source>
        <dbReference type="Pfam" id="PF01494"/>
    </source>
</evidence>
<feature type="transmembrane region" description="Helical" evidence="9">
    <location>
        <begin position="773"/>
        <end position="795"/>
    </location>
</feature>
<dbReference type="SUPFAM" id="SSF51905">
    <property type="entry name" value="FAD/NAD(P)-binding domain"/>
    <property type="match status" value="1"/>
</dbReference>
<keyword evidence="6 9" id="KW-1133">Transmembrane helix</keyword>
<keyword evidence="3" id="KW-0285">Flavoprotein</keyword>
<dbReference type="InterPro" id="IPR002938">
    <property type="entry name" value="FAD-bd"/>
</dbReference>
<dbReference type="InterPro" id="IPR036188">
    <property type="entry name" value="FAD/NAD-bd_sf"/>
</dbReference>
<feature type="transmembrane region" description="Helical" evidence="9">
    <location>
        <begin position="729"/>
        <end position="753"/>
    </location>
</feature>
<reference evidence="11" key="2">
    <citation type="journal article" date="2023" name="IMA Fungus">
        <title>Comparative genomic study of the Penicillium genus elucidates a diverse pangenome and 15 lateral gene transfer events.</title>
        <authorList>
            <person name="Petersen C."/>
            <person name="Sorensen T."/>
            <person name="Nielsen M.R."/>
            <person name="Sondergaard T.E."/>
            <person name="Sorensen J.L."/>
            <person name="Fitzpatrick D.A."/>
            <person name="Frisvad J.C."/>
            <person name="Nielsen K.L."/>
        </authorList>
    </citation>
    <scope>NUCLEOTIDE SEQUENCE</scope>
    <source>
        <strain evidence="11">IBT 30761</strain>
    </source>
</reference>
<keyword evidence="8 9" id="KW-0472">Membrane</keyword>
<dbReference type="InterPro" id="IPR050562">
    <property type="entry name" value="FAD_mOase_fung"/>
</dbReference>
<reference evidence="11" key="1">
    <citation type="submission" date="2022-11" db="EMBL/GenBank/DDBJ databases">
        <authorList>
            <person name="Petersen C."/>
        </authorList>
    </citation>
    <scope>NUCLEOTIDE SEQUENCE</scope>
    <source>
        <strain evidence="11">IBT 30761</strain>
    </source>
</reference>
<evidence type="ECO:0000256" key="4">
    <source>
        <dbReference type="ARBA" id="ARBA00022692"/>
    </source>
</evidence>
<feature type="domain" description="FAD-binding" evidence="10">
    <location>
        <begin position="8"/>
        <end position="351"/>
    </location>
</feature>
<dbReference type="RefSeq" id="XP_056480017.1">
    <property type="nucleotide sequence ID" value="XM_056612793.1"/>
</dbReference>
<evidence type="ECO:0000256" key="5">
    <source>
        <dbReference type="ARBA" id="ARBA00022827"/>
    </source>
</evidence>
<evidence type="ECO:0000256" key="2">
    <source>
        <dbReference type="ARBA" id="ARBA00007992"/>
    </source>
</evidence>
<dbReference type="Gene3D" id="3.50.50.60">
    <property type="entry name" value="FAD/NAD(P)-binding domain"/>
    <property type="match status" value="1"/>
</dbReference>
<evidence type="ECO:0000256" key="9">
    <source>
        <dbReference type="SAM" id="Phobius"/>
    </source>
</evidence>
<keyword evidence="4 9" id="KW-0812">Transmembrane</keyword>
<dbReference type="GO" id="GO:0071949">
    <property type="term" value="F:FAD binding"/>
    <property type="evidence" value="ECO:0007669"/>
    <property type="project" value="InterPro"/>
</dbReference>
<keyword evidence="7" id="KW-0560">Oxidoreductase</keyword>
<evidence type="ECO:0000256" key="7">
    <source>
        <dbReference type="ARBA" id="ARBA00023002"/>
    </source>
</evidence>
<proteinExistence type="inferred from homology"/>
<evidence type="ECO:0000313" key="11">
    <source>
        <dbReference type="EMBL" id="KAJ5112244.1"/>
    </source>
</evidence>
<feature type="transmembrane region" description="Helical" evidence="9">
    <location>
        <begin position="686"/>
        <end position="708"/>
    </location>
</feature>
<evidence type="ECO:0000256" key="8">
    <source>
        <dbReference type="ARBA" id="ARBA00023136"/>
    </source>
</evidence>